<name>A0A7W4PAM3_GLULI</name>
<accession>A0A7W4PAM3</accession>
<dbReference type="PIRSF" id="PIRSF018266">
    <property type="entry name" value="FecR"/>
    <property type="match status" value="1"/>
</dbReference>
<dbReference type="Pfam" id="PF16220">
    <property type="entry name" value="DUF4880"/>
    <property type="match status" value="1"/>
</dbReference>
<proteinExistence type="predicted"/>
<sequence>MHAMNTPPPPEDDPRAVSEATDFLVRLADTPADASLHAAIQSWRRQRPENDAAWAAMRTVWHLTGELGPVLLPLDPSGPVAGQIPARRPPTSRRRVTLAATAALSLGIALLFGGDIRLALLADATTRTAENRTITLPDGSTATLGGRSAIALHYTPRQRQVEVLAGEVFFTVRHDADHPFIVTAGRLTARDIGTRFDIDRADTRITLAVSEGSVGVSCGDPRIPEKRLTAGDVIAVDPRTGHATISREDPSAIGSWQQGHLLVSDATVASVVQTLRRYYPGIILSYGAAPGRAHVAGNYDLSDIPGALHAVAAPARIGVTQIGTQILILGGTQR</sequence>
<dbReference type="InterPro" id="IPR012373">
    <property type="entry name" value="Ferrdict_sens_TM"/>
</dbReference>
<reference evidence="3 4" key="1">
    <citation type="submission" date="2020-04" db="EMBL/GenBank/DDBJ databases">
        <title>Description of novel Gluconacetobacter.</title>
        <authorList>
            <person name="Sombolestani A."/>
        </authorList>
    </citation>
    <scope>NUCLEOTIDE SEQUENCE [LARGE SCALE GENOMIC DNA]</scope>
    <source>
        <strain evidence="3 4">LMG 1382</strain>
    </source>
</reference>
<feature type="domain" description="FecR protein" evidence="1">
    <location>
        <begin position="124"/>
        <end position="214"/>
    </location>
</feature>
<dbReference type="GO" id="GO:0016989">
    <property type="term" value="F:sigma factor antagonist activity"/>
    <property type="evidence" value="ECO:0007669"/>
    <property type="project" value="TreeGrafter"/>
</dbReference>
<evidence type="ECO:0000313" key="4">
    <source>
        <dbReference type="Proteomes" id="UP000562982"/>
    </source>
</evidence>
<dbReference type="Pfam" id="PF04773">
    <property type="entry name" value="FecR"/>
    <property type="match status" value="1"/>
</dbReference>
<dbReference type="OrthoDB" id="7339213at2"/>
<dbReference type="RefSeq" id="WP_114728114.1">
    <property type="nucleotide sequence ID" value="NZ_BJMI01000017.1"/>
</dbReference>
<dbReference type="PANTHER" id="PTHR30273:SF2">
    <property type="entry name" value="PROTEIN FECR"/>
    <property type="match status" value="1"/>
</dbReference>
<evidence type="ECO:0000259" key="1">
    <source>
        <dbReference type="Pfam" id="PF04773"/>
    </source>
</evidence>
<organism evidence="3 4">
    <name type="scientific">Gluconacetobacter liquefaciens</name>
    <name type="common">Acetobacter liquefaciens</name>
    <dbReference type="NCBI Taxonomy" id="89584"/>
    <lineage>
        <taxon>Bacteria</taxon>
        <taxon>Pseudomonadati</taxon>
        <taxon>Pseudomonadota</taxon>
        <taxon>Alphaproteobacteria</taxon>
        <taxon>Acetobacterales</taxon>
        <taxon>Acetobacteraceae</taxon>
        <taxon>Gluconacetobacter</taxon>
    </lineage>
</organism>
<feature type="domain" description="FecR N-terminal" evidence="2">
    <location>
        <begin position="19"/>
        <end position="59"/>
    </location>
</feature>
<evidence type="ECO:0000259" key="2">
    <source>
        <dbReference type="Pfam" id="PF16220"/>
    </source>
</evidence>
<evidence type="ECO:0000313" key="3">
    <source>
        <dbReference type="EMBL" id="MBB2187212.1"/>
    </source>
</evidence>
<dbReference type="Proteomes" id="UP000562982">
    <property type="component" value="Unassembled WGS sequence"/>
</dbReference>
<gene>
    <name evidence="3" type="ORF">HLH32_12625</name>
</gene>
<dbReference type="EMBL" id="JABEQI010000007">
    <property type="protein sequence ID" value="MBB2187212.1"/>
    <property type="molecule type" value="Genomic_DNA"/>
</dbReference>
<protein>
    <submittedName>
        <fullName evidence="3">DUF4880 domain-containing protein</fullName>
    </submittedName>
</protein>
<comment type="caution">
    <text evidence="3">The sequence shown here is derived from an EMBL/GenBank/DDBJ whole genome shotgun (WGS) entry which is preliminary data.</text>
</comment>
<dbReference type="InterPro" id="IPR032623">
    <property type="entry name" value="FecR_N"/>
</dbReference>
<dbReference type="AlphaFoldDB" id="A0A7W4PAM3"/>
<dbReference type="InterPro" id="IPR006860">
    <property type="entry name" value="FecR"/>
</dbReference>
<dbReference type="Gene3D" id="2.60.120.1440">
    <property type="match status" value="1"/>
</dbReference>
<dbReference type="PANTHER" id="PTHR30273">
    <property type="entry name" value="PERIPLASMIC SIGNAL SENSOR AND SIGMA FACTOR ACTIVATOR FECR-RELATED"/>
    <property type="match status" value="1"/>
</dbReference>